<feature type="domain" description="ABC transporter" evidence="12">
    <location>
        <begin position="613"/>
        <end position="836"/>
    </location>
</feature>
<feature type="transmembrane region" description="Helical" evidence="11">
    <location>
        <begin position="524"/>
        <end position="546"/>
    </location>
</feature>
<dbReference type="FunFam" id="1.20.1560.10:FF:000003">
    <property type="entry name" value="ABC transporter C family member 10"/>
    <property type="match status" value="1"/>
</dbReference>
<dbReference type="PROSITE" id="PS50893">
    <property type="entry name" value="ABC_TRANSPORTER_2"/>
    <property type="match status" value="2"/>
</dbReference>
<keyword evidence="8 11" id="KW-1133">Transmembrane helix</keyword>
<evidence type="ECO:0000313" key="15">
    <source>
        <dbReference type="Proteomes" id="UP000011115"/>
    </source>
</evidence>
<dbReference type="InterPro" id="IPR003593">
    <property type="entry name" value="AAA+_ATPase"/>
</dbReference>
<feature type="transmembrane region" description="Helical" evidence="11">
    <location>
        <begin position="132"/>
        <end position="151"/>
    </location>
</feature>
<feature type="transmembrane region" description="Helical" evidence="11">
    <location>
        <begin position="25"/>
        <end position="43"/>
    </location>
</feature>
<name>M1BZF0_SOLTU</name>
<dbReference type="InterPro" id="IPR050173">
    <property type="entry name" value="ABC_transporter_C-like"/>
</dbReference>
<keyword evidence="7" id="KW-0067">ATP-binding</keyword>
<feature type="transmembrane region" description="Helical" evidence="11">
    <location>
        <begin position="410"/>
        <end position="431"/>
    </location>
</feature>
<comment type="similarity">
    <text evidence="2">Belongs to the ABC transporter superfamily. ABCC family. Conjugate transporter (TC 3.A.1.208) subfamily.</text>
</comment>
<evidence type="ECO:0000256" key="8">
    <source>
        <dbReference type="ARBA" id="ARBA00022989"/>
    </source>
</evidence>
<organism evidence="14 15">
    <name type="scientific">Solanum tuberosum</name>
    <name type="common">Potato</name>
    <dbReference type="NCBI Taxonomy" id="4113"/>
    <lineage>
        <taxon>Eukaryota</taxon>
        <taxon>Viridiplantae</taxon>
        <taxon>Streptophyta</taxon>
        <taxon>Embryophyta</taxon>
        <taxon>Tracheophyta</taxon>
        <taxon>Spermatophyta</taxon>
        <taxon>Magnoliopsida</taxon>
        <taxon>eudicotyledons</taxon>
        <taxon>Gunneridae</taxon>
        <taxon>Pentapetalae</taxon>
        <taxon>asterids</taxon>
        <taxon>lamiids</taxon>
        <taxon>Solanales</taxon>
        <taxon>Solanaceae</taxon>
        <taxon>Solanoideae</taxon>
        <taxon>Solaneae</taxon>
        <taxon>Solanum</taxon>
    </lineage>
</organism>
<feature type="transmembrane region" description="Helical" evidence="11">
    <location>
        <begin position="437"/>
        <end position="460"/>
    </location>
</feature>
<evidence type="ECO:0000256" key="9">
    <source>
        <dbReference type="ARBA" id="ARBA00023136"/>
    </source>
</evidence>
<dbReference type="PROSITE" id="PS50929">
    <property type="entry name" value="ABC_TM1F"/>
    <property type="match status" value="2"/>
</dbReference>
<dbReference type="InParanoid" id="M1BZF0"/>
<feature type="transmembrane region" description="Helical" evidence="11">
    <location>
        <begin position="330"/>
        <end position="349"/>
    </location>
</feature>
<dbReference type="GO" id="GO:0005524">
    <property type="term" value="F:ATP binding"/>
    <property type="evidence" value="ECO:0007669"/>
    <property type="project" value="UniProtKB-KW"/>
</dbReference>
<dbReference type="GO" id="GO:0055085">
    <property type="term" value="P:transmembrane transport"/>
    <property type="evidence" value="ECO:0000318"/>
    <property type="project" value="GO_Central"/>
</dbReference>
<keyword evidence="9 11" id="KW-0472">Membrane</keyword>
<dbReference type="InterPro" id="IPR017871">
    <property type="entry name" value="ABC_transporter-like_CS"/>
</dbReference>
<evidence type="ECO:0000256" key="11">
    <source>
        <dbReference type="SAM" id="Phobius"/>
    </source>
</evidence>
<comment type="catalytic activity">
    <reaction evidence="10">
        <text>ATP + H2O + xenobioticSide 1 = ADP + phosphate + xenobioticSide 2.</text>
        <dbReference type="EC" id="7.6.2.2"/>
    </reaction>
</comment>
<feature type="transmembrane region" description="Helical" evidence="11">
    <location>
        <begin position="1064"/>
        <end position="1087"/>
    </location>
</feature>
<dbReference type="Proteomes" id="UP000011115">
    <property type="component" value="Unassembled WGS sequence"/>
</dbReference>
<keyword evidence="6" id="KW-0547">Nucleotide-binding</keyword>
<dbReference type="OMA" id="HCQALWH"/>
<dbReference type="GO" id="GO:0016020">
    <property type="term" value="C:membrane"/>
    <property type="evidence" value="ECO:0007669"/>
    <property type="project" value="UniProtKB-SubCell"/>
</dbReference>
<dbReference type="InterPro" id="IPR027417">
    <property type="entry name" value="P-loop_NTPase"/>
</dbReference>
<evidence type="ECO:0000256" key="1">
    <source>
        <dbReference type="ARBA" id="ARBA00004141"/>
    </source>
</evidence>
<dbReference type="InterPro" id="IPR003439">
    <property type="entry name" value="ABC_transporter-like_ATP-bd"/>
</dbReference>
<dbReference type="PANTHER" id="PTHR24223:SF450">
    <property type="entry name" value="ABC-TYPE XENOBIOTIC TRANSPORTER"/>
    <property type="match status" value="1"/>
</dbReference>
<dbReference type="FunFam" id="3.40.50.300:FF:000508">
    <property type="entry name" value="ABC transporter C family member 5"/>
    <property type="match status" value="1"/>
</dbReference>
<evidence type="ECO:0000256" key="5">
    <source>
        <dbReference type="ARBA" id="ARBA00022692"/>
    </source>
</evidence>
<feature type="transmembrane region" description="Helical" evidence="11">
    <location>
        <begin position="963"/>
        <end position="991"/>
    </location>
</feature>
<dbReference type="Pfam" id="PF00664">
    <property type="entry name" value="ABC_membrane"/>
    <property type="match status" value="2"/>
</dbReference>
<feature type="domain" description="ABC transmembrane type-1" evidence="13">
    <location>
        <begin position="926"/>
        <end position="1083"/>
    </location>
</feature>
<sequence>MADINFPELKIVWLQPLWRCLWEDASIIVLLGFLSILLLDSLLRKGREKAMTVEKYVFGTKVGVSYIFSIICTIILLSTHLIMLLMLQERNGAHYQFKFPILSSEILQITSWAGSFTVLYTTQNKKCIKFPWVLRIWWISSFFLSLARATLDAHFVITSDEHLGLAEYVDILSLIASTCLLVISIRGKTGIIFDISDSTTKPLLNGKREKHSEAKRDSLYGKASLLQLITFSWLNPLFEIGIKKPIDRDEVPDVDFRDSAKFLSDSFDESLKYVKERDGTRNPSIYKAIYLFGRKKAAINAIFAVISAGSSYVGPYLIDDFVNFLSKKKFRGLQSGYFLALAFLGAKMVETIAQRQWIFGARQLGLRVRGALISHIYQKGLLLSSQSRQSYTSREIINYMSVDVQRITEFIWYLNSIWMLPIQISLSIYILHMNLGMGAVVALGATLILMTGNIPLIRILKGYQTKIMESKDERMKSTSEILRNIKTIKLQAWDNYYLQKLEILRKVEYNWLWKSLRLSALTTFIFWGSPIFISVATFSGCVMMGIPLTAGRVLSAFATFRMLQDPIFNLPDLLSAIAQGKVSADRIAYYLQEDEIQPDALEFVPKDETQFGVEIKSGTFSWDTESGIPTLDGIELQAKRGMRVAICGTVGSGKSSLLSCVLGEMQKQSGIVKISGEVAYVPQSPWILTGNIKENVLFGKPYESVKYDTTVETCALKKDFELFPAGDLTEIGERGINMSGGQKQRIQIARAVYQDADIYLLDDPFSALDAHTGTHLFQECLMRVLKDKTILYVTHQVEFLPAADLILVMQNGRIAQAGTFEELLKQNIGFEVLVGAHNQALESVLTVESSSRVSEHAVTDGDLDTDSNVNAEFPHTKQDSENNLLIEITEKDGRLVQDEEREKGSIGKEVYISYLTIVKGGAFIPIILLAQSSFQLLQIASNYWMAWSCPTGDTAPIAEKMNFILFVYVLLAVGSSLCVLVRSSFLAIVGLRTAEKLFSNMLHSILRAPLSFFDSTPTGRILNRASTDQSVLDLKMANKLGLCAFSIIQLLGTIAVMSQAAWEVFVIFIPVTAVCIWYQVSIAGLAVTYGINLNVLQASVIWNICYAENKMISVERILQYSNLASEAPLVIQNSRPSITWPETGTISFQNLQIRYAEHLPFVLKNITCTLPGSKKFGVVGRTGSGKSTLIQALFRVIEPREESIIIDDVDICKIGLHDLRSRLSIIPQDPTMFEGTVRGNLDPLAQHSDTEIWEALDKCQLGDIVRAKPEKLEYTVVENGENWSVGQRQLFCLGRALLKKSSILVLDEATASVDAATDAVLQKIISQEFKNQTVVTIAHRIHTVIDSDFVLVLNEGKIAEYDTPAKLLEREDSLFSKLIKEYSMRSKKFNSLAILQT</sequence>
<dbReference type="FunFam" id="3.40.50.300:FF:000169">
    <property type="entry name" value="ABC transporter C family member 3"/>
    <property type="match status" value="1"/>
</dbReference>
<keyword evidence="5 11" id="KW-0812">Transmembrane</keyword>
<dbReference type="PaxDb" id="4113-PGSC0003DMT400056413"/>
<keyword evidence="15" id="KW-1185">Reference proteome</keyword>
<feature type="transmembrane region" description="Helical" evidence="11">
    <location>
        <begin position="99"/>
        <end position="120"/>
    </location>
</feature>
<dbReference type="GO" id="GO:0140359">
    <property type="term" value="F:ABC-type transporter activity"/>
    <property type="evidence" value="ECO:0000318"/>
    <property type="project" value="GO_Central"/>
</dbReference>
<feature type="domain" description="ABC transmembrane type-1" evidence="13">
    <location>
        <begin position="298"/>
        <end position="579"/>
    </location>
</feature>
<dbReference type="CDD" id="cd18579">
    <property type="entry name" value="ABC_6TM_ABCC_D1"/>
    <property type="match status" value="1"/>
</dbReference>
<dbReference type="Pfam" id="PF00005">
    <property type="entry name" value="ABC_tran"/>
    <property type="match status" value="2"/>
</dbReference>
<evidence type="ECO:0000313" key="14">
    <source>
        <dbReference type="EnsemblPlants" id="PGSC0003DMT400056413"/>
    </source>
</evidence>
<dbReference type="InterPro" id="IPR011527">
    <property type="entry name" value="ABC1_TM_dom"/>
</dbReference>
<dbReference type="SUPFAM" id="SSF52540">
    <property type="entry name" value="P-loop containing nucleoside triphosphate hydrolases"/>
    <property type="match status" value="2"/>
</dbReference>
<accession>M1BZF0</accession>
<proteinExistence type="inferred from homology"/>
<dbReference type="SMART" id="SM00382">
    <property type="entry name" value="AAA"/>
    <property type="match status" value="2"/>
</dbReference>
<feature type="transmembrane region" description="Helical" evidence="11">
    <location>
        <begin position="297"/>
        <end position="318"/>
    </location>
</feature>
<dbReference type="CDD" id="cd03244">
    <property type="entry name" value="ABCC_MRP_domain2"/>
    <property type="match status" value="1"/>
</dbReference>
<dbReference type="InterPro" id="IPR044746">
    <property type="entry name" value="ABCC_6TM_D1"/>
</dbReference>
<dbReference type="GO" id="GO:0016887">
    <property type="term" value="F:ATP hydrolysis activity"/>
    <property type="evidence" value="ECO:0007669"/>
    <property type="project" value="InterPro"/>
</dbReference>
<evidence type="ECO:0000256" key="10">
    <source>
        <dbReference type="ARBA" id="ARBA00034018"/>
    </source>
</evidence>
<evidence type="ECO:0000256" key="4">
    <source>
        <dbReference type="ARBA" id="ARBA00022448"/>
    </source>
</evidence>
<dbReference type="CDD" id="cd03250">
    <property type="entry name" value="ABCC_MRP_domain1"/>
    <property type="match status" value="1"/>
</dbReference>
<protein>
    <recommendedName>
        <fullName evidence="3">ABC-type xenobiotic transporter</fullName>
        <ecNumber evidence="3">7.6.2.2</ecNumber>
    </recommendedName>
</protein>
<evidence type="ECO:0000256" key="3">
    <source>
        <dbReference type="ARBA" id="ARBA00012191"/>
    </source>
</evidence>
<feature type="domain" description="ABC transporter" evidence="12">
    <location>
        <begin position="1146"/>
        <end position="1380"/>
    </location>
</feature>
<dbReference type="EC" id="7.6.2.2" evidence="3"/>
<evidence type="ECO:0000256" key="2">
    <source>
        <dbReference type="ARBA" id="ARBA00009726"/>
    </source>
</evidence>
<dbReference type="InterPro" id="IPR036640">
    <property type="entry name" value="ABC1_TM_sf"/>
</dbReference>
<reference evidence="14" key="2">
    <citation type="submission" date="2015-06" db="UniProtKB">
        <authorList>
            <consortium name="EnsemblPlants"/>
        </authorList>
    </citation>
    <scope>IDENTIFICATION</scope>
    <source>
        <strain evidence="14">DM1-3 516 R44</strain>
    </source>
</reference>
<evidence type="ECO:0000256" key="6">
    <source>
        <dbReference type="ARBA" id="ARBA00022741"/>
    </source>
</evidence>
<feature type="transmembrane region" description="Helical" evidence="11">
    <location>
        <begin position="1040"/>
        <end position="1058"/>
    </location>
</feature>
<dbReference type="HOGENOM" id="CLU_000604_27_0_1"/>
<reference evidence="15" key="1">
    <citation type="journal article" date="2011" name="Nature">
        <title>Genome sequence and analysis of the tuber crop potato.</title>
        <authorList>
            <consortium name="The Potato Genome Sequencing Consortium"/>
        </authorList>
    </citation>
    <scope>NUCLEOTIDE SEQUENCE [LARGE SCALE GENOMIC DNA]</scope>
    <source>
        <strain evidence="15">cv. DM1-3 516 R44</strain>
    </source>
</reference>
<dbReference type="PANTHER" id="PTHR24223">
    <property type="entry name" value="ATP-BINDING CASSETTE SUB-FAMILY C"/>
    <property type="match status" value="1"/>
</dbReference>
<evidence type="ECO:0000256" key="7">
    <source>
        <dbReference type="ARBA" id="ARBA00022840"/>
    </source>
</evidence>
<evidence type="ECO:0000259" key="13">
    <source>
        <dbReference type="PROSITE" id="PS50929"/>
    </source>
</evidence>
<dbReference type="SUPFAM" id="SSF90123">
    <property type="entry name" value="ABC transporter transmembrane region"/>
    <property type="match status" value="2"/>
</dbReference>
<dbReference type="Gene3D" id="3.40.50.300">
    <property type="entry name" value="P-loop containing nucleotide triphosphate hydrolases"/>
    <property type="match status" value="2"/>
</dbReference>
<dbReference type="Gramene" id="PGSC0003DMT400056413">
    <property type="protein sequence ID" value="PGSC0003DMT400056413"/>
    <property type="gene ID" value="PGSC0003DMG400021922"/>
</dbReference>
<dbReference type="EnsemblPlants" id="PGSC0003DMT400056413">
    <property type="protein sequence ID" value="PGSC0003DMT400056413"/>
    <property type="gene ID" value="PGSC0003DMG400021922"/>
</dbReference>
<dbReference type="PROSITE" id="PS00211">
    <property type="entry name" value="ABC_TRANSPORTER_1"/>
    <property type="match status" value="1"/>
</dbReference>
<dbReference type="Gene3D" id="1.20.1560.10">
    <property type="entry name" value="ABC transporter type 1, transmembrane domain"/>
    <property type="match status" value="2"/>
</dbReference>
<dbReference type="eggNOG" id="KOG0054">
    <property type="taxonomic scope" value="Eukaryota"/>
</dbReference>
<dbReference type="GO" id="GO:0008559">
    <property type="term" value="F:ABC-type xenobiotic transporter activity"/>
    <property type="evidence" value="ECO:0007669"/>
    <property type="project" value="UniProtKB-EC"/>
</dbReference>
<feature type="transmembrane region" description="Helical" evidence="11">
    <location>
        <begin position="163"/>
        <end position="183"/>
    </location>
</feature>
<keyword evidence="4" id="KW-0813">Transport</keyword>
<feature type="transmembrane region" description="Helical" evidence="11">
    <location>
        <begin position="64"/>
        <end position="87"/>
    </location>
</feature>
<comment type="subcellular location">
    <subcellularLocation>
        <location evidence="1">Membrane</location>
        <topology evidence="1">Multi-pass membrane protein</topology>
    </subcellularLocation>
</comment>
<evidence type="ECO:0000259" key="12">
    <source>
        <dbReference type="PROSITE" id="PS50893"/>
    </source>
</evidence>